<dbReference type="AlphaFoldDB" id="A0A494G8X9"/>
<sequence length="144" mass="16282">MSNCYDDVPHSTSYDRVFYSKSMIAFHARRHPIVCVIKGLCGHAKSDVILSSLLSKSMMSCNTRCRLTVSDFQGQVRNATPDIRLCENSKVHDIKLRPTSSGRECCPRAMMAYHARYRHCVCVVQGIDGMPCPTSSDRVYFLRV</sequence>
<dbReference type="InParanoid" id="A0A494G8X9"/>
<accession>A0A494G8X9</accession>
<name>A0A494G8X9_SOLLC</name>
<organism evidence="1">
    <name type="scientific">Solanum lycopersicum</name>
    <name type="common">Tomato</name>
    <name type="synonym">Lycopersicon esculentum</name>
    <dbReference type="NCBI Taxonomy" id="4081"/>
    <lineage>
        <taxon>Eukaryota</taxon>
        <taxon>Viridiplantae</taxon>
        <taxon>Streptophyta</taxon>
        <taxon>Embryophyta</taxon>
        <taxon>Tracheophyta</taxon>
        <taxon>Spermatophyta</taxon>
        <taxon>Magnoliopsida</taxon>
        <taxon>eudicotyledons</taxon>
        <taxon>Gunneridae</taxon>
        <taxon>Pentapetalae</taxon>
        <taxon>asterids</taxon>
        <taxon>lamiids</taxon>
        <taxon>Solanales</taxon>
        <taxon>Solanaceae</taxon>
        <taxon>Solanoideae</taxon>
        <taxon>Solaneae</taxon>
        <taxon>Solanum</taxon>
        <taxon>Solanum subgen. Lycopersicon</taxon>
    </lineage>
</organism>
<evidence type="ECO:0000313" key="1">
    <source>
        <dbReference type="EnsemblPlants" id="Solyc00g017937.1.1.1.CDS"/>
    </source>
</evidence>
<reference evidence="1" key="1">
    <citation type="journal article" date="2012" name="Nature">
        <title>The tomato genome sequence provides insights into fleshy fruit evolution.</title>
        <authorList>
            <consortium name="Tomato Genome Consortium"/>
        </authorList>
    </citation>
    <scope>NUCLEOTIDE SEQUENCE [LARGE SCALE GENOMIC DNA]</scope>
    <source>
        <strain evidence="1">cv. Heinz 1706</strain>
    </source>
</reference>
<protein>
    <submittedName>
        <fullName evidence="1">Uncharacterized protein</fullName>
    </submittedName>
</protein>
<proteinExistence type="predicted"/>
<dbReference type="Gramene" id="Solyc00g017937.1.1">
    <property type="protein sequence ID" value="Solyc00g017937.1.1.1.CDS"/>
    <property type="gene ID" value="Solyc00g017937.1"/>
</dbReference>
<dbReference type="EnsemblPlants" id="Solyc00g017937.1.1">
    <property type="protein sequence ID" value="Solyc00g017937.1.1.1.CDS"/>
    <property type="gene ID" value="Solyc00g017937.1"/>
</dbReference>
<keyword evidence="2" id="KW-1185">Reference proteome</keyword>
<dbReference type="Proteomes" id="UP000004994">
    <property type="component" value="Unassembled WGS sequence"/>
</dbReference>
<evidence type="ECO:0000313" key="2">
    <source>
        <dbReference type="Proteomes" id="UP000004994"/>
    </source>
</evidence>
<reference evidence="1" key="2">
    <citation type="submission" date="2019-04" db="UniProtKB">
        <authorList>
            <consortium name="EnsemblPlants"/>
        </authorList>
    </citation>
    <scope>IDENTIFICATION</scope>
    <source>
        <strain evidence="1">cv. Heinz 1706</strain>
    </source>
</reference>